<dbReference type="InterPro" id="IPR036236">
    <property type="entry name" value="Znf_C2H2_sf"/>
</dbReference>
<dbReference type="Gene3D" id="3.30.160.60">
    <property type="entry name" value="Classic Zinc Finger"/>
    <property type="match status" value="1"/>
</dbReference>
<sequence length="303" mass="33774">MQHREPRPYAYDDQNTAYPPAHQSEYTSTGYQYDSTGHYYAAPTHGSVGGGNDMANPASPYFRSMTPSLVSSNRYPSGHRDPRYYNSHGLVASSSSLAQSVYTAHAQQYPSQYLPTSDQRSLPLNANPHHPQFIPTPSEIASTYSANYTHPLTTPHSPTIPEDPYSTSSLDYPRPPHMVPSSHGSHGHRPSRIVTGRPRTGSATASTSPTSASSPSGERFPCEKCGKTFSRSHDRKRHHETQHLASPVIHRCVYCQKEFSRCGPPASFLPRFLIKLFTYFPRLSRRADSLKRHLDNGCDEMHS</sequence>
<keyword evidence="1" id="KW-0479">Metal-binding</keyword>
<proteinExistence type="predicted"/>
<dbReference type="PROSITE" id="PS50157">
    <property type="entry name" value="ZINC_FINGER_C2H2_2"/>
    <property type="match status" value="1"/>
</dbReference>
<dbReference type="OrthoDB" id="8922241at2759"/>
<evidence type="ECO:0000313" key="5">
    <source>
        <dbReference type="Proteomes" id="UP001148786"/>
    </source>
</evidence>
<feature type="compositionally biased region" description="Low complexity" evidence="2">
    <location>
        <begin position="202"/>
        <end position="216"/>
    </location>
</feature>
<comment type="caution">
    <text evidence="4">The sequence shown here is derived from an EMBL/GenBank/DDBJ whole genome shotgun (WGS) entry which is preliminary data.</text>
</comment>
<evidence type="ECO:0000259" key="3">
    <source>
        <dbReference type="PROSITE" id="PS50157"/>
    </source>
</evidence>
<gene>
    <name evidence="4" type="ORF">NLJ89_g6382</name>
</gene>
<organism evidence="4 5">
    <name type="scientific">Agrocybe chaxingu</name>
    <dbReference type="NCBI Taxonomy" id="84603"/>
    <lineage>
        <taxon>Eukaryota</taxon>
        <taxon>Fungi</taxon>
        <taxon>Dikarya</taxon>
        <taxon>Basidiomycota</taxon>
        <taxon>Agaricomycotina</taxon>
        <taxon>Agaricomycetes</taxon>
        <taxon>Agaricomycetidae</taxon>
        <taxon>Agaricales</taxon>
        <taxon>Agaricineae</taxon>
        <taxon>Strophariaceae</taxon>
        <taxon>Agrocybe</taxon>
    </lineage>
</organism>
<dbReference type="Proteomes" id="UP001148786">
    <property type="component" value="Unassembled WGS sequence"/>
</dbReference>
<reference evidence="4" key="1">
    <citation type="submission" date="2022-07" db="EMBL/GenBank/DDBJ databases">
        <title>Genome Sequence of Agrocybe chaxingu.</title>
        <authorList>
            <person name="Buettner E."/>
        </authorList>
    </citation>
    <scope>NUCLEOTIDE SEQUENCE</scope>
    <source>
        <strain evidence="4">MP-N11</strain>
    </source>
</reference>
<dbReference type="EMBL" id="JANKHO010000674">
    <property type="protein sequence ID" value="KAJ3507301.1"/>
    <property type="molecule type" value="Genomic_DNA"/>
</dbReference>
<dbReference type="AlphaFoldDB" id="A0A9W8MW29"/>
<feature type="region of interest" description="Disordered" evidence="2">
    <location>
        <begin position="1"/>
        <end position="63"/>
    </location>
</feature>
<evidence type="ECO:0000256" key="1">
    <source>
        <dbReference type="PROSITE-ProRule" id="PRU00042"/>
    </source>
</evidence>
<dbReference type="SUPFAM" id="SSF57667">
    <property type="entry name" value="beta-beta-alpha zinc fingers"/>
    <property type="match status" value="1"/>
</dbReference>
<evidence type="ECO:0000256" key="2">
    <source>
        <dbReference type="SAM" id="MobiDB-lite"/>
    </source>
</evidence>
<dbReference type="InterPro" id="IPR013087">
    <property type="entry name" value="Znf_C2H2_type"/>
</dbReference>
<name>A0A9W8MW29_9AGAR</name>
<keyword evidence="1" id="KW-0862">Zinc</keyword>
<keyword evidence="5" id="KW-1185">Reference proteome</keyword>
<feature type="compositionally biased region" description="Polar residues" evidence="2">
    <location>
        <begin position="24"/>
        <end position="35"/>
    </location>
</feature>
<dbReference type="GO" id="GO:0008270">
    <property type="term" value="F:zinc ion binding"/>
    <property type="evidence" value="ECO:0007669"/>
    <property type="project" value="UniProtKB-KW"/>
</dbReference>
<evidence type="ECO:0000313" key="4">
    <source>
        <dbReference type="EMBL" id="KAJ3507301.1"/>
    </source>
</evidence>
<feature type="region of interest" description="Disordered" evidence="2">
    <location>
        <begin position="148"/>
        <end position="220"/>
    </location>
</feature>
<dbReference type="PROSITE" id="PS00028">
    <property type="entry name" value="ZINC_FINGER_C2H2_1"/>
    <property type="match status" value="1"/>
</dbReference>
<keyword evidence="1" id="KW-0863">Zinc-finger</keyword>
<protein>
    <recommendedName>
        <fullName evidence="3">C2H2-type domain-containing protein</fullName>
    </recommendedName>
</protein>
<feature type="domain" description="C2H2-type" evidence="3">
    <location>
        <begin position="220"/>
        <end position="243"/>
    </location>
</feature>
<feature type="compositionally biased region" description="Polar residues" evidence="2">
    <location>
        <begin position="148"/>
        <end position="157"/>
    </location>
</feature>
<accession>A0A9W8MW29</accession>